<name>A0A9X2RXE5_STRMQ</name>
<sequence length="66" mass="6903">MADLNYPFILINATLPNTAPQVVLSLNDGAEVDEAALAQAVKTYFESIPGATGVYSTKSSVVSNTI</sequence>
<dbReference type="RefSeq" id="WP_257632630.1">
    <property type="nucleotide sequence ID" value="NZ_JANIIC010000027.1"/>
</dbReference>
<proteinExistence type="predicted"/>
<accession>A0A9X2RXE5</accession>
<reference evidence="1" key="1">
    <citation type="submission" date="2022-06" db="EMBL/GenBank/DDBJ databases">
        <title>WGS of actinobacteria.</title>
        <authorList>
            <person name="Thawai C."/>
        </authorList>
    </citation>
    <scope>NUCLEOTIDE SEQUENCE</scope>
    <source>
        <strain evidence="1">DSM 42010</strain>
    </source>
</reference>
<organism evidence="1 2">
    <name type="scientific">Streptomyces malaysiensis subsp. samsunensis</name>
    <dbReference type="NCBI Taxonomy" id="459658"/>
    <lineage>
        <taxon>Bacteria</taxon>
        <taxon>Bacillati</taxon>
        <taxon>Actinomycetota</taxon>
        <taxon>Actinomycetes</taxon>
        <taxon>Kitasatosporales</taxon>
        <taxon>Streptomycetaceae</taxon>
        <taxon>Streptomyces</taxon>
        <taxon>Streptomyces violaceusniger group</taxon>
    </lineage>
</organism>
<comment type="caution">
    <text evidence="1">The sequence shown here is derived from an EMBL/GenBank/DDBJ whole genome shotgun (WGS) entry which is preliminary data.</text>
</comment>
<dbReference type="Proteomes" id="UP001142400">
    <property type="component" value="Unassembled WGS sequence"/>
</dbReference>
<evidence type="ECO:0000313" key="1">
    <source>
        <dbReference type="EMBL" id="MCQ8831749.1"/>
    </source>
</evidence>
<dbReference type="EMBL" id="JANIIC010000027">
    <property type="protein sequence ID" value="MCQ8831749.1"/>
    <property type="molecule type" value="Genomic_DNA"/>
</dbReference>
<dbReference type="AlphaFoldDB" id="A0A9X2RXE5"/>
<keyword evidence="2" id="KW-1185">Reference proteome</keyword>
<evidence type="ECO:0000313" key="2">
    <source>
        <dbReference type="Proteomes" id="UP001142400"/>
    </source>
</evidence>
<gene>
    <name evidence="1" type="ORF">NQU54_22435</name>
</gene>
<protein>
    <submittedName>
        <fullName evidence="1">Uncharacterized protein</fullName>
    </submittedName>
</protein>